<dbReference type="SUPFAM" id="SSF54373">
    <property type="entry name" value="FAD-linked reductases, C-terminal domain"/>
    <property type="match status" value="1"/>
</dbReference>
<feature type="domain" description="FAD dependent oxidoreductase" evidence="3">
    <location>
        <begin position="29"/>
        <end position="423"/>
    </location>
</feature>
<dbReference type="Pfam" id="PF01266">
    <property type="entry name" value="DAO"/>
    <property type="match status" value="1"/>
</dbReference>
<dbReference type="GO" id="GO:0005737">
    <property type="term" value="C:cytoplasm"/>
    <property type="evidence" value="ECO:0007669"/>
    <property type="project" value="TreeGrafter"/>
</dbReference>
<evidence type="ECO:0000259" key="3">
    <source>
        <dbReference type="Pfam" id="PF01266"/>
    </source>
</evidence>
<feature type="transmembrane region" description="Helical" evidence="2">
    <location>
        <begin position="30"/>
        <end position="47"/>
    </location>
</feature>
<dbReference type="GO" id="GO:0016491">
    <property type="term" value="F:oxidoreductase activity"/>
    <property type="evidence" value="ECO:0007669"/>
    <property type="project" value="UniProtKB-KW"/>
</dbReference>
<organism evidence="4 5">
    <name type="scientific">Proteobacteria bacterium 228</name>
    <dbReference type="NCBI Taxonomy" id="2083153"/>
    <lineage>
        <taxon>Bacteria</taxon>
        <taxon>Pseudomonadati</taxon>
        <taxon>Pseudomonadota</taxon>
    </lineage>
</organism>
<dbReference type="Gene3D" id="3.30.9.10">
    <property type="entry name" value="D-Amino Acid Oxidase, subunit A, domain 2"/>
    <property type="match status" value="1"/>
</dbReference>
<evidence type="ECO:0000256" key="1">
    <source>
        <dbReference type="ARBA" id="ARBA00023002"/>
    </source>
</evidence>
<protein>
    <submittedName>
        <fullName evidence="4">Amino acid dehydrogenase</fullName>
    </submittedName>
</protein>
<proteinExistence type="predicted"/>
<evidence type="ECO:0000313" key="4">
    <source>
        <dbReference type="EMBL" id="PPC79027.1"/>
    </source>
</evidence>
<dbReference type="Proteomes" id="UP000238196">
    <property type="component" value="Unassembled WGS sequence"/>
</dbReference>
<name>A0A2S5KW00_9PROT</name>
<dbReference type="PANTHER" id="PTHR13847:SF289">
    <property type="entry name" value="GLYCINE OXIDASE"/>
    <property type="match status" value="1"/>
</dbReference>
<dbReference type="InterPro" id="IPR036188">
    <property type="entry name" value="FAD/NAD-bd_sf"/>
</dbReference>
<evidence type="ECO:0000256" key="2">
    <source>
        <dbReference type="SAM" id="Phobius"/>
    </source>
</evidence>
<keyword evidence="2" id="KW-0472">Membrane</keyword>
<dbReference type="OrthoDB" id="9805337at2"/>
<reference evidence="4 5" key="1">
    <citation type="submission" date="2018-02" db="EMBL/GenBank/DDBJ databases">
        <title>novel marine gammaproteobacteria from coastal saline agro ecosystem.</title>
        <authorList>
            <person name="Krishnan R."/>
            <person name="Ramesh Kumar N."/>
        </authorList>
    </citation>
    <scope>NUCLEOTIDE SEQUENCE [LARGE SCALE GENOMIC DNA]</scope>
    <source>
        <strain evidence="4 5">228</strain>
    </source>
</reference>
<keyword evidence="2" id="KW-0812">Transmembrane</keyword>
<dbReference type="AlphaFoldDB" id="A0A2S5KW00"/>
<gene>
    <name evidence="4" type="ORF">C4K68_02410</name>
</gene>
<sequence length="443" mass="48700">MQGAFQDKTGCRAITDSSGSGFQVQMKGKVVVIGGGMVGVCCAWFLLKRGWQVTLVERREIGVETSYGNAGVITRGSILPLNNPRLWKSLPGYLGNHSAAVRYDPLYLARHSWWLARFLANARDEQTLRAAAALNELMTRALPVHKALMQEANVLPRLRENGWLKLYRHAERFDSSAYERRIYDHFGVGYQIVERERIQALEPALQPIFNKGILVTDTASVDNPGAVVQAYAAAFVAQGGVIRQGTVTDARQVGGEFVVSIQQGGNSFAEHADQLVLAAGPWSNQLLKPYGWQLPICYERGSHYHYQPQAGELPNRPFYDVESAYVMTPTDNGVRVTSGSHLLDIARQAEPVQLQQVLPRVQEALPLASQPVSPLWQGNRPSTPDALPILGALPGVPGVWLATGHQHVGFSTGPVSARALAALIDGEQPEFDMRPFSPSRFRF</sequence>
<keyword evidence="1" id="KW-0560">Oxidoreductase</keyword>
<dbReference type="Gene3D" id="3.50.50.60">
    <property type="entry name" value="FAD/NAD(P)-binding domain"/>
    <property type="match status" value="2"/>
</dbReference>
<dbReference type="InterPro" id="IPR006076">
    <property type="entry name" value="FAD-dep_OxRdtase"/>
</dbReference>
<keyword evidence="2" id="KW-1133">Transmembrane helix</keyword>
<comment type="caution">
    <text evidence="4">The sequence shown here is derived from an EMBL/GenBank/DDBJ whole genome shotgun (WGS) entry which is preliminary data.</text>
</comment>
<dbReference type="EMBL" id="PRLP01000007">
    <property type="protein sequence ID" value="PPC79027.1"/>
    <property type="molecule type" value="Genomic_DNA"/>
</dbReference>
<accession>A0A2S5KW00</accession>
<dbReference type="PANTHER" id="PTHR13847">
    <property type="entry name" value="SARCOSINE DEHYDROGENASE-RELATED"/>
    <property type="match status" value="1"/>
</dbReference>
<evidence type="ECO:0000313" key="5">
    <source>
        <dbReference type="Proteomes" id="UP000238196"/>
    </source>
</evidence>
<dbReference type="SUPFAM" id="SSF51905">
    <property type="entry name" value="FAD/NAD(P)-binding domain"/>
    <property type="match status" value="1"/>
</dbReference>